<dbReference type="SUPFAM" id="SSF46785">
    <property type="entry name" value="Winged helix' DNA-binding domain"/>
    <property type="match status" value="1"/>
</dbReference>
<dbReference type="Pfam" id="PF00392">
    <property type="entry name" value="GntR"/>
    <property type="match status" value="1"/>
</dbReference>
<dbReference type="EMBL" id="JAAOCA010000057">
    <property type="protein sequence ID" value="MBD1602205.1"/>
    <property type="molecule type" value="Genomic_DNA"/>
</dbReference>
<keyword evidence="3" id="KW-0804">Transcription</keyword>
<protein>
    <submittedName>
        <fullName evidence="5">GntR family transcriptional regulator</fullName>
    </submittedName>
</protein>
<evidence type="ECO:0000256" key="3">
    <source>
        <dbReference type="ARBA" id="ARBA00023163"/>
    </source>
</evidence>
<dbReference type="SMART" id="SM00345">
    <property type="entry name" value="HTH_GNTR"/>
    <property type="match status" value="1"/>
</dbReference>
<dbReference type="SMART" id="SM00895">
    <property type="entry name" value="FCD"/>
    <property type="match status" value="1"/>
</dbReference>
<keyword evidence="2" id="KW-0238">DNA-binding</keyword>
<comment type="caution">
    <text evidence="5">The sequence shown here is derived from an EMBL/GenBank/DDBJ whole genome shotgun (WGS) entry which is preliminary data.</text>
</comment>
<dbReference type="Pfam" id="PF07729">
    <property type="entry name" value="FCD"/>
    <property type="match status" value="1"/>
</dbReference>
<keyword evidence="1" id="KW-0805">Transcription regulation</keyword>
<dbReference type="PRINTS" id="PR00035">
    <property type="entry name" value="HTHGNTR"/>
</dbReference>
<dbReference type="PANTHER" id="PTHR43537">
    <property type="entry name" value="TRANSCRIPTIONAL REGULATOR, GNTR FAMILY"/>
    <property type="match status" value="1"/>
</dbReference>
<evidence type="ECO:0000256" key="2">
    <source>
        <dbReference type="ARBA" id="ARBA00023125"/>
    </source>
</evidence>
<dbReference type="InterPro" id="IPR011711">
    <property type="entry name" value="GntR_C"/>
</dbReference>
<dbReference type="InterPro" id="IPR036390">
    <property type="entry name" value="WH_DNA-bd_sf"/>
</dbReference>
<keyword evidence="6" id="KW-1185">Reference proteome</keyword>
<dbReference type="PANTHER" id="PTHR43537:SF49">
    <property type="entry name" value="TRANSCRIPTIONAL REGULATORY PROTEIN"/>
    <property type="match status" value="1"/>
</dbReference>
<organism evidence="5 6">
    <name type="scientific">Pseudomonas typographi</name>
    <dbReference type="NCBI Taxonomy" id="2715964"/>
    <lineage>
        <taxon>Bacteria</taxon>
        <taxon>Pseudomonadati</taxon>
        <taxon>Pseudomonadota</taxon>
        <taxon>Gammaproteobacteria</taxon>
        <taxon>Pseudomonadales</taxon>
        <taxon>Pseudomonadaceae</taxon>
        <taxon>Pseudomonas</taxon>
    </lineage>
</organism>
<dbReference type="Proteomes" id="UP000805841">
    <property type="component" value="Unassembled WGS sequence"/>
</dbReference>
<evidence type="ECO:0000313" key="5">
    <source>
        <dbReference type="EMBL" id="MBD1602205.1"/>
    </source>
</evidence>
<feature type="domain" description="HTH gntR-type" evidence="4">
    <location>
        <begin position="6"/>
        <end position="73"/>
    </location>
</feature>
<sequence length="216" mass="24360">MKRRVPTLASKIQSLILNEIRQGQLVPGMHLEELELAERYQVSRTPVREALRQLDALGVVKITPRQGATVVDHSTADHQREILEVIADLEASAARYAASRCTPAQRVELLKLSERARQVLAADDHAAFDELNIELHQLIHKAAANELLTETIANMRLRIVPYTRAELMSGRDSLEVSYREHEMFLNAVLRGNSELAYHSMRAHVLRTGVMDEDLGQ</sequence>
<dbReference type="Gene3D" id="1.10.10.10">
    <property type="entry name" value="Winged helix-like DNA-binding domain superfamily/Winged helix DNA-binding domain"/>
    <property type="match status" value="1"/>
</dbReference>
<dbReference type="InterPro" id="IPR036388">
    <property type="entry name" value="WH-like_DNA-bd_sf"/>
</dbReference>
<dbReference type="Gene3D" id="1.20.120.530">
    <property type="entry name" value="GntR ligand-binding domain-like"/>
    <property type="match status" value="1"/>
</dbReference>
<dbReference type="RefSeq" id="WP_190426854.1">
    <property type="nucleotide sequence ID" value="NZ_JAAOCA010000057.1"/>
</dbReference>
<dbReference type="InterPro" id="IPR008920">
    <property type="entry name" value="TF_FadR/GntR_C"/>
</dbReference>
<dbReference type="CDD" id="cd07377">
    <property type="entry name" value="WHTH_GntR"/>
    <property type="match status" value="1"/>
</dbReference>
<evidence type="ECO:0000256" key="1">
    <source>
        <dbReference type="ARBA" id="ARBA00023015"/>
    </source>
</evidence>
<proteinExistence type="predicted"/>
<gene>
    <name evidence="5" type="ORF">HAQ05_26350</name>
</gene>
<accession>A0ABR7Z9V4</accession>
<evidence type="ECO:0000313" key="6">
    <source>
        <dbReference type="Proteomes" id="UP000805841"/>
    </source>
</evidence>
<reference evidence="5 6" key="1">
    <citation type="journal article" date="2020" name="Insects">
        <title>Bacteria Belonging to Pseudomonas typographi sp. nov. from the Bark Beetle Ips typographus Have Genomic Potential to Aid in the Host Ecology.</title>
        <authorList>
            <person name="Peral-Aranega E."/>
            <person name="Saati-Santamaria Z."/>
            <person name="Kolarik M."/>
            <person name="Rivas R."/>
            <person name="Garcia-Fraile P."/>
        </authorList>
    </citation>
    <scope>NUCLEOTIDE SEQUENCE [LARGE SCALE GENOMIC DNA]</scope>
    <source>
        <strain evidence="5 6">CA3A</strain>
    </source>
</reference>
<dbReference type="PROSITE" id="PS50949">
    <property type="entry name" value="HTH_GNTR"/>
    <property type="match status" value="1"/>
</dbReference>
<dbReference type="InterPro" id="IPR000524">
    <property type="entry name" value="Tscrpt_reg_HTH_GntR"/>
</dbReference>
<dbReference type="SUPFAM" id="SSF48008">
    <property type="entry name" value="GntR ligand-binding domain-like"/>
    <property type="match status" value="1"/>
</dbReference>
<evidence type="ECO:0000259" key="4">
    <source>
        <dbReference type="PROSITE" id="PS50949"/>
    </source>
</evidence>
<name>A0ABR7Z9V4_9PSED</name>